<gene>
    <name evidence="3" type="ORF">N0V91_002605</name>
</gene>
<feature type="domain" description="BRCT" evidence="2">
    <location>
        <begin position="394"/>
        <end position="475"/>
    </location>
</feature>
<evidence type="ECO:0000313" key="3">
    <source>
        <dbReference type="EMBL" id="KAJ4409250.1"/>
    </source>
</evidence>
<comment type="caution">
    <text evidence="3">The sequence shown here is derived from an EMBL/GenBank/DDBJ whole genome shotgun (WGS) entry which is preliminary data.</text>
</comment>
<name>A0A9W8ZJV3_9PLEO</name>
<accession>A0A9W8ZJV3</accession>
<dbReference type="PROSITE" id="PS50172">
    <property type="entry name" value="BRCT"/>
    <property type="match status" value="1"/>
</dbReference>
<sequence length="605" mass="66622">MLYLQLPTEVDRSVKVPFANGVEAQLLRVKGNKIFFRQGTIAHPNDDKLGRITSGPAGVKLQAFQTLHIRSGNANAGSDPDPGVNANAQTECYQLEPMADGRCEIIVLRHGDVITSPGTTSCVHCMWEAPEVQVNSSAVDPKTNAPPENKIGAEETPEYETEDEDEDEATLDDTVTEVPVTQPVTQPTKSQLSTAPHLPKDRSMVVHETPTANRILYHDDFNVATSNEARHIEVTPPPQGVMPITETFSNARTGQSPSIDMITDQRRPYRSPEVRVGNRRRKRQEPELSPSPEVASAAEEPLPKRTKATAIVQEEEGETIQASPLDNINADPSRMTYSAKPKRRTALNSEATPTKSSRSSQRSATATTVAAYEGPPPRVAISNSAIKEDSSTVKFLRKQGGVLVKNVEDNCNVLWLVNLRSRRINLIVCSIRDGGLQRTMKVIQAVALGVPIVTDKWLGESARADGLLDLASFKPSITKQEKDWNFSLEKVWGVPQNPFTGYALYFTSALKKTYVNFREMEKACQTLSAKLVSKRTSKNDKVIVLSAEDGDSEADKMIEDGEPCYHKDLLTTSILRGSLDLDSDEFKIKAKQAGPRRKGQQRKSI</sequence>
<dbReference type="Proteomes" id="UP001140510">
    <property type="component" value="Unassembled WGS sequence"/>
</dbReference>
<protein>
    <recommendedName>
        <fullName evidence="2">BRCT domain-containing protein</fullName>
    </recommendedName>
</protein>
<feature type="region of interest" description="Disordered" evidence="1">
    <location>
        <begin position="135"/>
        <end position="202"/>
    </location>
</feature>
<feature type="compositionally biased region" description="Low complexity" evidence="1">
    <location>
        <begin position="176"/>
        <end position="188"/>
    </location>
</feature>
<keyword evidence="4" id="KW-1185">Reference proteome</keyword>
<dbReference type="Gene3D" id="3.40.50.10190">
    <property type="entry name" value="BRCT domain"/>
    <property type="match status" value="2"/>
</dbReference>
<proteinExistence type="predicted"/>
<feature type="compositionally biased region" description="Basic and acidic residues" evidence="1">
    <location>
        <begin position="263"/>
        <end position="273"/>
    </location>
</feature>
<feature type="compositionally biased region" description="Low complexity" evidence="1">
    <location>
        <begin position="352"/>
        <end position="369"/>
    </location>
</feature>
<feature type="compositionally biased region" description="Polar residues" evidence="1">
    <location>
        <begin position="248"/>
        <end position="258"/>
    </location>
</feature>
<dbReference type="CDD" id="cd17744">
    <property type="entry name" value="BRCT_MDC1_rpt1"/>
    <property type="match status" value="1"/>
</dbReference>
<evidence type="ECO:0000259" key="2">
    <source>
        <dbReference type="PROSITE" id="PS50172"/>
    </source>
</evidence>
<dbReference type="AlphaFoldDB" id="A0A9W8ZJV3"/>
<dbReference type="EMBL" id="JAPEVA010000012">
    <property type="protein sequence ID" value="KAJ4409250.1"/>
    <property type="molecule type" value="Genomic_DNA"/>
</dbReference>
<dbReference type="InterPro" id="IPR036420">
    <property type="entry name" value="BRCT_dom_sf"/>
</dbReference>
<feature type="region of interest" description="Disordered" evidence="1">
    <location>
        <begin position="248"/>
        <end position="369"/>
    </location>
</feature>
<dbReference type="SUPFAM" id="SSF52113">
    <property type="entry name" value="BRCT domain"/>
    <property type="match status" value="1"/>
</dbReference>
<evidence type="ECO:0000313" key="4">
    <source>
        <dbReference type="Proteomes" id="UP001140510"/>
    </source>
</evidence>
<evidence type="ECO:0000256" key="1">
    <source>
        <dbReference type="SAM" id="MobiDB-lite"/>
    </source>
</evidence>
<reference evidence="3" key="1">
    <citation type="submission" date="2022-10" db="EMBL/GenBank/DDBJ databases">
        <title>Tapping the CABI collections for fungal endophytes: first genome assemblies for Collariella, Neodidymelliopsis, Ascochyta clinopodiicola, Didymella pomorum, Didymosphaeria variabile, Neocosmospora piperis and Neocucurbitaria cava.</title>
        <authorList>
            <person name="Hill R."/>
        </authorList>
    </citation>
    <scope>NUCLEOTIDE SEQUENCE</scope>
    <source>
        <strain evidence="3">IMI 355091</strain>
    </source>
</reference>
<dbReference type="OrthoDB" id="342264at2759"/>
<feature type="compositionally biased region" description="Acidic residues" evidence="1">
    <location>
        <begin position="155"/>
        <end position="175"/>
    </location>
</feature>
<organism evidence="3 4">
    <name type="scientific">Didymella pomorum</name>
    <dbReference type="NCBI Taxonomy" id="749634"/>
    <lineage>
        <taxon>Eukaryota</taxon>
        <taxon>Fungi</taxon>
        <taxon>Dikarya</taxon>
        <taxon>Ascomycota</taxon>
        <taxon>Pezizomycotina</taxon>
        <taxon>Dothideomycetes</taxon>
        <taxon>Pleosporomycetidae</taxon>
        <taxon>Pleosporales</taxon>
        <taxon>Pleosporineae</taxon>
        <taxon>Didymellaceae</taxon>
        <taxon>Didymella</taxon>
    </lineage>
</organism>
<dbReference type="InterPro" id="IPR001357">
    <property type="entry name" value="BRCT_dom"/>
</dbReference>